<protein>
    <submittedName>
        <fullName evidence="3">Selenocysteine lyase/Cysteine desulfurase</fullName>
    </submittedName>
</protein>
<proteinExistence type="predicted"/>
<dbReference type="AlphaFoldDB" id="A0A1H6PZS6"/>
<dbReference type="InterPro" id="IPR015422">
    <property type="entry name" value="PyrdxlP-dep_Trfase_small"/>
</dbReference>
<evidence type="ECO:0000313" key="3">
    <source>
        <dbReference type="EMBL" id="SEI37131.1"/>
    </source>
</evidence>
<evidence type="ECO:0000313" key="4">
    <source>
        <dbReference type="Proteomes" id="UP000199532"/>
    </source>
</evidence>
<dbReference type="Proteomes" id="UP000199532">
    <property type="component" value="Unassembled WGS sequence"/>
</dbReference>
<dbReference type="Gene3D" id="3.40.640.10">
    <property type="entry name" value="Type I PLP-dependent aspartate aminotransferase-like (Major domain)"/>
    <property type="match status" value="1"/>
</dbReference>
<dbReference type="STRING" id="408657.SAMN04487995_0065"/>
<accession>A0A1H6PZS6</accession>
<keyword evidence="1" id="KW-0663">Pyridoxal phosphate</keyword>
<reference evidence="3 4" key="1">
    <citation type="submission" date="2016-10" db="EMBL/GenBank/DDBJ databases">
        <authorList>
            <person name="de Groot N.N."/>
        </authorList>
    </citation>
    <scope>NUCLEOTIDE SEQUENCE [LARGE SCALE GENOMIC DNA]</scope>
    <source>
        <strain evidence="3 4">DSM 19938</strain>
    </source>
</reference>
<organism evidence="3 4">
    <name type="scientific">Dyadobacter koreensis</name>
    <dbReference type="NCBI Taxonomy" id="408657"/>
    <lineage>
        <taxon>Bacteria</taxon>
        <taxon>Pseudomonadati</taxon>
        <taxon>Bacteroidota</taxon>
        <taxon>Cytophagia</taxon>
        <taxon>Cytophagales</taxon>
        <taxon>Spirosomataceae</taxon>
        <taxon>Dyadobacter</taxon>
    </lineage>
</organism>
<dbReference type="InterPro" id="IPR000192">
    <property type="entry name" value="Aminotrans_V_dom"/>
</dbReference>
<gene>
    <name evidence="3" type="ORF">SAMN04487995_0065</name>
</gene>
<dbReference type="EMBL" id="FNXY01000001">
    <property type="protein sequence ID" value="SEI37131.1"/>
    <property type="molecule type" value="Genomic_DNA"/>
</dbReference>
<dbReference type="PANTHER" id="PTHR43092">
    <property type="entry name" value="L-CYSTEINE DESULFHYDRASE"/>
    <property type="match status" value="1"/>
</dbReference>
<dbReference type="SUPFAM" id="SSF53383">
    <property type="entry name" value="PLP-dependent transferases"/>
    <property type="match status" value="1"/>
</dbReference>
<dbReference type="OrthoDB" id="9804366at2"/>
<dbReference type="GO" id="GO:0016829">
    <property type="term" value="F:lyase activity"/>
    <property type="evidence" value="ECO:0007669"/>
    <property type="project" value="UniProtKB-KW"/>
</dbReference>
<dbReference type="InterPro" id="IPR015424">
    <property type="entry name" value="PyrdxlP-dep_Trfase"/>
</dbReference>
<dbReference type="Gene3D" id="3.90.1150.10">
    <property type="entry name" value="Aspartate Aminotransferase, domain 1"/>
    <property type="match status" value="1"/>
</dbReference>
<feature type="domain" description="Aminotransferase class V" evidence="2">
    <location>
        <begin position="81"/>
        <end position="389"/>
    </location>
</feature>
<name>A0A1H6PZS6_9BACT</name>
<keyword evidence="4" id="KW-1185">Reference proteome</keyword>
<evidence type="ECO:0000259" key="2">
    <source>
        <dbReference type="Pfam" id="PF00266"/>
    </source>
</evidence>
<dbReference type="PANTHER" id="PTHR43092:SF6">
    <property type="entry name" value="BLR1280 PROTEIN"/>
    <property type="match status" value="1"/>
</dbReference>
<dbReference type="Pfam" id="PF00266">
    <property type="entry name" value="Aminotran_5"/>
    <property type="match status" value="1"/>
</dbReference>
<keyword evidence="3" id="KW-0456">Lyase</keyword>
<sequence length="429" mass="48621">MTLSRKKFNRQLGLIAAAPSFADLAQTDIIEEIHKASTKLSSPDPVANAADENFWQTVQKAYNQSSDFVNLENGYYLPSPTVVTDALIEKTKEINSLTSFYMRKRMIDERYAVRKKVAAFSGVPVEELLLMRNTTEALDTVILGLNIKPGDEILLATTEYPNMVASWDMRSKRFGITLKKIVLPLAAGNEEIVKAYEKNITANTKYILISHIMNVNGQILPVKRVSDLARKHGIEVICDASHSFVHVDYKLPDLNVDYFGTSLHKWMGAPLGSGFLQIKKEKIKNVWPLFGDNQRADDDIEKFETIGTAPWGIYLAIEDALNFHQTIGTKRKEERLRYLKNYWVDKVRDVPNIIFNTPFNAEQSCAITNFTIQGKDPRQIADYLFEKHKVFTVAYDRAGIQGVRVTPNIHNSVQDLDRLVNAIKSFSRS</sequence>
<dbReference type="InterPro" id="IPR015421">
    <property type="entry name" value="PyrdxlP-dep_Trfase_major"/>
</dbReference>
<dbReference type="RefSeq" id="WP_090330590.1">
    <property type="nucleotide sequence ID" value="NZ_FNXY01000001.1"/>
</dbReference>
<evidence type="ECO:0000256" key="1">
    <source>
        <dbReference type="ARBA" id="ARBA00022898"/>
    </source>
</evidence>